<evidence type="ECO:0008006" key="4">
    <source>
        <dbReference type="Google" id="ProtNLM"/>
    </source>
</evidence>
<keyword evidence="3" id="KW-1185">Reference proteome</keyword>
<gene>
    <name evidence="2" type="ORF">SASPL_127653</name>
</gene>
<dbReference type="Gene3D" id="1.25.40.10">
    <property type="entry name" value="Tetratricopeptide repeat domain"/>
    <property type="match status" value="1"/>
</dbReference>
<evidence type="ECO:0000256" key="1">
    <source>
        <dbReference type="ARBA" id="ARBA00007626"/>
    </source>
</evidence>
<comment type="caution">
    <text evidence="2">The sequence shown here is derived from an EMBL/GenBank/DDBJ whole genome shotgun (WGS) entry which is preliminary data.</text>
</comment>
<reference evidence="2" key="1">
    <citation type="submission" date="2018-01" db="EMBL/GenBank/DDBJ databases">
        <authorList>
            <person name="Mao J.F."/>
        </authorList>
    </citation>
    <scope>NUCLEOTIDE SEQUENCE</scope>
    <source>
        <strain evidence="2">Huo1</strain>
        <tissue evidence="2">Leaf</tissue>
    </source>
</reference>
<organism evidence="2">
    <name type="scientific">Salvia splendens</name>
    <name type="common">Scarlet sage</name>
    <dbReference type="NCBI Taxonomy" id="180675"/>
    <lineage>
        <taxon>Eukaryota</taxon>
        <taxon>Viridiplantae</taxon>
        <taxon>Streptophyta</taxon>
        <taxon>Embryophyta</taxon>
        <taxon>Tracheophyta</taxon>
        <taxon>Spermatophyta</taxon>
        <taxon>Magnoliopsida</taxon>
        <taxon>eudicotyledons</taxon>
        <taxon>Gunneridae</taxon>
        <taxon>Pentapetalae</taxon>
        <taxon>asterids</taxon>
        <taxon>lamiids</taxon>
        <taxon>Lamiales</taxon>
        <taxon>Lamiaceae</taxon>
        <taxon>Nepetoideae</taxon>
        <taxon>Mentheae</taxon>
        <taxon>Salviinae</taxon>
        <taxon>Salvia</taxon>
        <taxon>Salvia subgen. Calosphace</taxon>
        <taxon>core Calosphace</taxon>
    </lineage>
</organism>
<comment type="similarity">
    <text evidence="1">Belongs to the PPR family. P subfamily.</text>
</comment>
<dbReference type="GO" id="GO:0003729">
    <property type="term" value="F:mRNA binding"/>
    <property type="evidence" value="ECO:0007669"/>
    <property type="project" value="InterPro"/>
</dbReference>
<name>A0A8X8XA10_SALSN</name>
<dbReference type="InterPro" id="IPR044179">
    <property type="entry name" value="PPR5-like"/>
</dbReference>
<proteinExistence type="inferred from homology"/>
<reference evidence="2" key="2">
    <citation type="submission" date="2020-08" db="EMBL/GenBank/DDBJ databases">
        <title>Plant Genome Project.</title>
        <authorList>
            <person name="Zhang R.-G."/>
        </authorList>
    </citation>
    <scope>NUCLEOTIDE SEQUENCE</scope>
    <source>
        <strain evidence="2">Huo1</strain>
        <tissue evidence="2">Leaf</tissue>
    </source>
</reference>
<dbReference type="PANTHER" id="PTHR47874:SF4">
    <property type="entry name" value="EXPRESSED PROTEIN"/>
    <property type="match status" value="1"/>
</dbReference>
<evidence type="ECO:0000313" key="3">
    <source>
        <dbReference type="Proteomes" id="UP000298416"/>
    </source>
</evidence>
<accession>A0A8X8XA10</accession>
<dbReference type="EMBL" id="PNBA02000010">
    <property type="protein sequence ID" value="KAG6409613.1"/>
    <property type="molecule type" value="Genomic_DNA"/>
</dbReference>
<dbReference type="Proteomes" id="UP000298416">
    <property type="component" value="Unassembled WGS sequence"/>
</dbReference>
<protein>
    <recommendedName>
        <fullName evidence="4">Pentatricopeptide repeat-containing protein</fullName>
    </recommendedName>
</protein>
<dbReference type="PANTHER" id="PTHR47874">
    <property type="entry name" value="EXPRESSED PROTEIN"/>
    <property type="match status" value="1"/>
</dbReference>
<evidence type="ECO:0000313" key="2">
    <source>
        <dbReference type="EMBL" id="KAG6409613.1"/>
    </source>
</evidence>
<sequence length="97" mass="11375">MRMYADRDRLDDVEYCVGRMLKDGVSFSCDEDVEKVICCYFRREAYDRLDMFLECMKQHSCKLTKTAYDLLGAGYRRAGLLEKTNDVVSEMKRTGFV</sequence>
<dbReference type="InterPro" id="IPR011990">
    <property type="entry name" value="TPR-like_helical_dom_sf"/>
</dbReference>
<dbReference type="AlphaFoldDB" id="A0A8X8XA10"/>